<evidence type="ECO:0000313" key="1">
    <source>
        <dbReference type="EMBL" id="GGH34230.1"/>
    </source>
</evidence>
<gene>
    <name evidence="1" type="ORF">GCM10010921_01770</name>
</gene>
<dbReference type="EMBL" id="BMJY01000001">
    <property type="protein sequence ID" value="GGH34230.1"/>
    <property type="molecule type" value="Genomic_DNA"/>
</dbReference>
<reference evidence="1" key="1">
    <citation type="journal article" date="2014" name="Int. J. Syst. Evol. Microbiol.">
        <title>Complete genome sequence of Corynebacterium casei LMG S-19264T (=DSM 44701T), isolated from a smear-ripened cheese.</title>
        <authorList>
            <consortium name="US DOE Joint Genome Institute (JGI-PGF)"/>
            <person name="Walter F."/>
            <person name="Albersmeier A."/>
            <person name="Kalinowski J."/>
            <person name="Ruckert C."/>
        </authorList>
    </citation>
    <scope>NUCLEOTIDE SEQUENCE</scope>
    <source>
        <strain evidence="1">CGMCC 1.15794</strain>
    </source>
</reference>
<dbReference type="Proteomes" id="UP000657592">
    <property type="component" value="Unassembled WGS sequence"/>
</dbReference>
<comment type="caution">
    <text evidence="1">The sequence shown here is derived from an EMBL/GenBank/DDBJ whole genome shotgun (WGS) entry which is preliminary data.</text>
</comment>
<keyword evidence="2" id="KW-1185">Reference proteome</keyword>
<sequence length="195" mass="20560">MAADNQGNDLEAVGVPITGMAAYAPVDAENVIAKAELGASPLVLPAVYKRLGLYKVDGGPAPARESGDPIEFFQKGYTLAGDGTRSVVINLAEQNAAVQQLIEGAEPDENGVIEVSSSLPDNRFILLVVTKYRGGKEKRQIGVASVTAVEADQQTRGEVEGQAVTFTWQEDDLFNGAPFWQWGPAAPGESVDADA</sequence>
<organism evidence="1 2">
    <name type="scientific">Microbacterium album</name>
    <dbReference type="NCBI Taxonomy" id="2053191"/>
    <lineage>
        <taxon>Bacteria</taxon>
        <taxon>Bacillati</taxon>
        <taxon>Actinomycetota</taxon>
        <taxon>Actinomycetes</taxon>
        <taxon>Micrococcales</taxon>
        <taxon>Microbacteriaceae</taxon>
        <taxon>Microbacterium</taxon>
    </lineage>
</organism>
<accession>A0A917MKU2</accession>
<proteinExistence type="predicted"/>
<evidence type="ECO:0000313" key="2">
    <source>
        <dbReference type="Proteomes" id="UP000657592"/>
    </source>
</evidence>
<reference evidence="1" key="2">
    <citation type="submission" date="2020-09" db="EMBL/GenBank/DDBJ databases">
        <authorList>
            <person name="Sun Q."/>
            <person name="Zhou Y."/>
        </authorList>
    </citation>
    <scope>NUCLEOTIDE SEQUENCE</scope>
    <source>
        <strain evidence="1">CGMCC 1.15794</strain>
    </source>
</reference>
<name>A0A917MKU2_9MICO</name>
<dbReference type="RefSeq" id="WP_188754359.1">
    <property type="nucleotide sequence ID" value="NZ_BMJY01000001.1"/>
</dbReference>
<dbReference type="AlphaFoldDB" id="A0A917MKU2"/>
<protein>
    <submittedName>
        <fullName evidence="1">Uncharacterized protein</fullName>
    </submittedName>
</protein>